<name>A0A8C2KVI5_CYPCA</name>
<evidence type="ECO:0000256" key="5">
    <source>
        <dbReference type="ARBA" id="ARBA00023054"/>
    </source>
</evidence>
<dbReference type="InterPro" id="IPR050392">
    <property type="entry name" value="Collagen/C1q_domain"/>
</dbReference>
<dbReference type="SUPFAM" id="SSF49842">
    <property type="entry name" value="TNF-like"/>
    <property type="match status" value="1"/>
</dbReference>
<evidence type="ECO:0000256" key="4">
    <source>
        <dbReference type="ARBA" id="ARBA00022729"/>
    </source>
</evidence>
<feature type="region of interest" description="Disordered" evidence="8">
    <location>
        <begin position="228"/>
        <end position="252"/>
    </location>
</feature>
<sequence>MGAESFHKAPESNSFTTSCSLMFVAVPVHFEEHTDMVVLRLVVLLQGLLLAARCEVRARDPEVEEEDELKDMSDGRGWDHRVPLVGSGAPHHGQGLNRQSPDVYASVHHRLGHGHHDPTHGHLSPDMPKGTEDPSGAIETKGSLLRTGNWCAFVHKRAVTVAVYCGTEKYIVKSLSPCPIGTPDCQLVMYKLSTRPVYRQKENIYTALQWRCCPGHAGENCEETVTDGHVSESEDPTMAGTEHPERHEATDRRYKKLTQENIEQSDYQMFGGPFYETQQPDVENQTAAEPIDDYEHSPQSVHDQQNNQHFERRDPHAVNESVPHPEIPYLYHGLLPILKEAVMSQLQPVLENFNLTLERLFQEMQGLQRDMDQLRHEQGQGRVAEPLEVGGEEHNPQEAVEAELRESFQKLEEVKAQIRDHRSEVEARLHAQQTMMHYNMTNFKTDMDVKIKRNHKMLQVNLHSLNTSMSEVRQEQERLDKELQKIWHEKKTDPAQSQSYESTAVWEAITRLDNKVINNTVRLSGLIEGQEQVTENIKDLQNGWRDLDQKIVQTGRNSQVQFMETGLEVEAAKVAVLDRINELSSNITVLQSTMQETETDVDHLYEEFYKNISLASGDCDCIALGASVTQMEQTVANVMKIANENKLARESKTQEMLDNRDSGAWIPSVEDLKLGLLNVQKSLAFEQEKSRMLQHNVSQLQASLLGSQQDIQTLQEQNRTEVKKIQQLHSIFNTLLQDTIRHSEVLEILLAEEVLEFMASREDKTSFSIPELRKRIRDMQEQINGHSRSLASMLNSAPHQVAAADEPSVLSDWVSVGTQSRRGDERFDLSEELPEYSDNDFWTLEKLVKELEAHIKKLEEHRCPSCCNCTKISASGGVEVKLQSEVDAVRKDLENHLGVFNSIFSNTEGFTGSEVSVDLNKLSALMKRKEAKQQNRKQKKRADNRAVRVNYRSRRDASLESAVLRQLPDSPIMFLASTTEGTNGSGTILFESVTLNHGELYSPKTGIFRAPTSGAYLFVVTLDFGPGASLAQLKRGGEVAASLRQNPRKLGAPATRVCILQMEQGEELRLELVQGTIERNNPQDNTFAGLLMLQTT</sequence>
<feature type="compositionally biased region" description="Basic and acidic residues" evidence="8">
    <location>
        <begin position="242"/>
        <end position="252"/>
    </location>
</feature>
<accession>A0A8C2KVI5</accession>
<proteinExistence type="predicted"/>
<feature type="domain" description="EMI" evidence="10">
    <location>
        <begin position="147"/>
        <end position="223"/>
    </location>
</feature>
<dbReference type="Pfam" id="PF07546">
    <property type="entry name" value="EMI"/>
    <property type="match status" value="1"/>
</dbReference>
<dbReference type="InterPro" id="IPR008983">
    <property type="entry name" value="Tumour_necrosis_fac-like_dom"/>
</dbReference>
<evidence type="ECO:0000259" key="10">
    <source>
        <dbReference type="PROSITE" id="PS51041"/>
    </source>
</evidence>
<keyword evidence="2" id="KW-0964">Secreted</keyword>
<dbReference type="Gene3D" id="2.60.120.40">
    <property type="match status" value="1"/>
</dbReference>
<feature type="region of interest" description="Disordered" evidence="8">
    <location>
        <begin position="59"/>
        <end position="139"/>
    </location>
</feature>
<dbReference type="Proteomes" id="UP000694701">
    <property type="component" value="Unplaced"/>
</dbReference>
<dbReference type="PROSITE" id="PS50871">
    <property type="entry name" value="C1Q"/>
    <property type="match status" value="1"/>
</dbReference>
<evidence type="ECO:0000256" key="6">
    <source>
        <dbReference type="ARBA" id="ARBA00023157"/>
    </source>
</evidence>
<feature type="coiled-coil region" evidence="7">
    <location>
        <begin position="350"/>
        <end position="428"/>
    </location>
</feature>
<dbReference type="PANTHER" id="PTHR15427">
    <property type="entry name" value="EMILIN ELASTIN MICROFIBRIL INTERFACE-LOCATED PROTEIN ELASTIN MICROFIBRIL INTERFACER"/>
    <property type="match status" value="1"/>
</dbReference>
<organism evidence="11 12">
    <name type="scientific">Cyprinus carpio</name>
    <name type="common">Common carp</name>
    <dbReference type="NCBI Taxonomy" id="7962"/>
    <lineage>
        <taxon>Eukaryota</taxon>
        <taxon>Metazoa</taxon>
        <taxon>Chordata</taxon>
        <taxon>Craniata</taxon>
        <taxon>Vertebrata</taxon>
        <taxon>Euteleostomi</taxon>
        <taxon>Actinopterygii</taxon>
        <taxon>Neopterygii</taxon>
        <taxon>Teleostei</taxon>
        <taxon>Ostariophysi</taxon>
        <taxon>Cypriniformes</taxon>
        <taxon>Cyprinidae</taxon>
        <taxon>Cyprininae</taxon>
        <taxon>Cyprinus</taxon>
    </lineage>
</organism>
<evidence type="ECO:0000259" key="9">
    <source>
        <dbReference type="PROSITE" id="PS50871"/>
    </source>
</evidence>
<dbReference type="InterPro" id="IPR001073">
    <property type="entry name" value="C1q_dom"/>
</dbReference>
<evidence type="ECO:0000256" key="7">
    <source>
        <dbReference type="SAM" id="Coils"/>
    </source>
</evidence>
<evidence type="ECO:0000313" key="11">
    <source>
        <dbReference type="Ensembl" id="ENSCCRP00020114491.1"/>
    </source>
</evidence>
<dbReference type="Pfam" id="PF00386">
    <property type="entry name" value="C1q"/>
    <property type="match status" value="1"/>
</dbReference>
<keyword evidence="3" id="KW-0272">Extracellular matrix</keyword>
<dbReference type="AlphaFoldDB" id="A0A8C2KVI5"/>
<dbReference type="PANTHER" id="PTHR15427:SF40">
    <property type="entry name" value="MULTIMERIN-2 PRECURSOR"/>
    <property type="match status" value="1"/>
</dbReference>
<evidence type="ECO:0000256" key="1">
    <source>
        <dbReference type="ARBA" id="ARBA00004498"/>
    </source>
</evidence>
<evidence type="ECO:0000313" key="12">
    <source>
        <dbReference type="Proteomes" id="UP000694701"/>
    </source>
</evidence>
<feature type="region of interest" description="Disordered" evidence="8">
    <location>
        <begin position="294"/>
        <end position="316"/>
    </location>
</feature>
<protein>
    <submittedName>
        <fullName evidence="11">Multimerin 2a</fullName>
    </submittedName>
</protein>
<comment type="subcellular location">
    <subcellularLocation>
        <location evidence="1">Secreted</location>
        <location evidence="1">Extracellular space</location>
        <location evidence="1">Extracellular matrix</location>
    </subcellularLocation>
</comment>
<dbReference type="PROSITE" id="PS51041">
    <property type="entry name" value="EMI"/>
    <property type="match status" value="1"/>
</dbReference>
<reference evidence="11" key="1">
    <citation type="submission" date="2025-08" db="UniProtKB">
        <authorList>
            <consortium name="Ensembl"/>
        </authorList>
    </citation>
    <scope>IDENTIFICATION</scope>
</reference>
<dbReference type="InterPro" id="IPR011489">
    <property type="entry name" value="EMI_domain"/>
</dbReference>
<feature type="compositionally biased region" description="Polar residues" evidence="8">
    <location>
        <begin position="297"/>
        <end position="308"/>
    </location>
</feature>
<keyword evidence="4" id="KW-0732">Signal</keyword>
<keyword evidence="6" id="KW-1015">Disulfide bond</keyword>
<keyword evidence="5 7" id="KW-0175">Coiled coil</keyword>
<feature type="domain" description="C1q" evidence="9">
    <location>
        <begin position="967"/>
        <end position="1096"/>
    </location>
</feature>
<evidence type="ECO:0000256" key="8">
    <source>
        <dbReference type="SAM" id="MobiDB-lite"/>
    </source>
</evidence>
<dbReference type="SMART" id="SM00110">
    <property type="entry name" value="C1Q"/>
    <property type="match status" value="1"/>
</dbReference>
<feature type="compositionally biased region" description="Basic and acidic residues" evidence="8">
    <location>
        <begin position="70"/>
        <end position="82"/>
    </location>
</feature>
<evidence type="ECO:0000256" key="3">
    <source>
        <dbReference type="ARBA" id="ARBA00022530"/>
    </source>
</evidence>
<evidence type="ECO:0000256" key="2">
    <source>
        <dbReference type="ARBA" id="ARBA00022525"/>
    </source>
</evidence>
<dbReference type="Ensembl" id="ENSCCRT00020124900.1">
    <property type="protein sequence ID" value="ENSCCRP00020114491.1"/>
    <property type="gene ID" value="ENSCCRG00020051782.1"/>
</dbReference>